<accession>A0A842I273</accession>
<comment type="caution">
    <text evidence="2">The sequence shown here is derived from an EMBL/GenBank/DDBJ whole genome shotgun (WGS) entry which is preliminary data.</text>
</comment>
<dbReference type="EMBL" id="JACJVJ010000002">
    <property type="protein sequence ID" value="MBC2778809.1"/>
    <property type="molecule type" value="Genomic_DNA"/>
</dbReference>
<dbReference type="GO" id="GO:0016616">
    <property type="term" value="F:oxidoreductase activity, acting on the CH-OH group of donors, NAD or NADP as acceptor"/>
    <property type="evidence" value="ECO:0007669"/>
    <property type="project" value="TreeGrafter"/>
</dbReference>
<dbReference type="PRINTS" id="PR00080">
    <property type="entry name" value="SDRFAMILY"/>
</dbReference>
<dbReference type="InterPro" id="IPR036291">
    <property type="entry name" value="NAD(P)-bd_dom_sf"/>
</dbReference>
<dbReference type="Gene3D" id="3.40.50.720">
    <property type="entry name" value="NAD(P)-binding Rossmann-like Domain"/>
    <property type="match status" value="1"/>
</dbReference>
<protein>
    <submittedName>
        <fullName evidence="2">SDR family oxidoreductase</fullName>
    </submittedName>
</protein>
<evidence type="ECO:0000313" key="3">
    <source>
        <dbReference type="Proteomes" id="UP000564378"/>
    </source>
</evidence>
<organism evidence="2 3">
    <name type="scientific">Parasphingopyxis marina</name>
    <dbReference type="NCBI Taxonomy" id="2761622"/>
    <lineage>
        <taxon>Bacteria</taxon>
        <taxon>Pseudomonadati</taxon>
        <taxon>Pseudomonadota</taxon>
        <taxon>Alphaproteobacteria</taxon>
        <taxon>Sphingomonadales</taxon>
        <taxon>Sphingomonadaceae</taxon>
        <taxon>Parasphingopyxis</taxon>
    </lineage>
</organism>
<dbReference type="AlphaFoldDB" id="A0A842I273"/>
<dbReference type="PRINTS" id="PR00081">
    <property type="entry name" value="GDHRDH"/>
</dbReference>
<dbReference type="CDD" id="cd05233">
    <property type="entry name" value="SDR_c"/>
    <property type="match status" value="1"/>
</dbReference>
<dbReference type="PANTHER" id="PTHR42760">
    <property type="entry name" value="SHORT-CHAIN DEHYDROGENASES/REDUCTASES FAMILY MEMBER"/>
    <property type="match status" value="1"/>
</dbReference>
<comment type="similarity">
    <text evidence="1">Belongs to the short-chain dehydrogenases/reductases (SDR) family.</text>
</comment>
<dbReference type="RefSeq" id="WP_185802034.1">
    <property type="nucleotide sequence ID" value="NZ_JACJVJ010000002.1"/>
</dbReference>
<evidence type="ECO:0000256" key="1">
    <source>
        <dbReference type="ARBA" id="ARBA00006484"/>
    </source>
</evidence>
<proteinExistence type="inferred from homology"/>
<dbReference type="Pfam" id="PF13561">
    <property type="entry name" value="adh_short_C2"/>
    <property type="match status" value="1"/>
</dbReference>
<dbReference type="InterPro" id="IPR002347">
    <property type="entry name" value="SDR_fam"/>
</dbReference>
<evidence type="ECO:0000313" key="2">
    <source>
        <dbReference type="EMBL" id="MBC2778809.1"/>
    </source>
</evidence>
<sequence length="240" mass="25396">MTETPSAHVLITGARRGIGKAAASALLEAGATLACHATRTEPGIAIAGDFSEPGTAADTWRQALELLGGRIDILVNNAGVFEASSIDQSDEAWLADFERTMRINLTASAELCRLAVRHFQEIGGGRIVNVASRAAYRGDSPDHWHYAASKGGMVAMTKTIARGYAAQNILAFTICPGFTMTGMAEDYLESRGGEKLLRDIPLGRVATPEEVAETIRFCALDAPPSMTGAVLDVNGASFVR</sequence>
<dbReference type="SUPFAM" id="SSF51735">
    <property type="entry name" value="NAD(P)-binding Rossmann-fold domains"/>
    <property type="match status" value="1"/>
</dbReference>
<reference evidence="2 3" key="1">
    <citation type="submission" date="2020-08" db="EMBL/GenBank/DDBJ databases">
        <title>Draft genome sequence of Parasphingopyxis sp. GrpM-11.</title>
        <authorList>
            <person name="Oh J."/>
            <person name="Roh D.-H."/>
        </authorList>
    </citation>
    <scope>NUCLEOTIDE SEQUENCE [LARGE SCALE GENOMIC DNA]</scope>
    <source>
        <strain evidence="2 3">GrpM-11</strain>
    </source>
</reference>
<gene>
    <name evidence="2" type="ORF">H6P80_14385</name>
</gene>
<dbReference type="Proteomes" id="UP000564378">
    <property type="component" value="Unassembled WGS sequence"/>
</dbReference>
<name>A0A842I273_9SPHN</name>
<keyword evidence="3" id="KW-1185">Reference proteome</keyword>